<dbReference type="Proteomes" id="UP001239111">
    <property type="component" value="Chromosome 1"/>
</dbReference>
<keyword evidence="2" id="KW-1185">Reference proteome</keyword>
<organism evidence="1 2">
    <name type="scientific">Eretmocerus hayati</name>
    <dbReference type="NCBI Taxonomy" id="131215"/>
    <lineage>
        <taxon>Eukaryota</taxon>
        <taxon>Metazoa</taxon>
        <taxon>Ecdysozoa</taxon>
        <taxon>Arthropoda</taxon>
        <taxon>Hexapoda</taxon>
        <taxon>Insecta</taxon>
        <taxon>Pterygota</taxon>
        <taxon>Neoptera</taxon>
        <taxon>Endopterygota</taxon>
        <taxon>Hymenoptera</taxon>
        <taxon>Apocrita</taxon>
        <taxon>Proctotrupomorpha</taxon>
        <taxon>Chalcidoidea</taxon>
        <taxon>Aphelinidae</taxon>
        <taxon>Aphelininae</taxon>
        <taxon>Eretmocerus</taxon>
    </lineage>
</organism>
<dbReference type="EMBL" id="CM056741">
    <property type="protein sequence ID" value="KAJ8682615.1"/>
    <property type="molecule type" value="Genomic_DNA"/>
</dbReference>
<comment type="caution">
    <text evidence="1">The sequence shown here is derived from an EMBL/GenBank/DDBJ whole genome shotgun (WGS) entry which is preliminary data.</text>
</comment>
<name>A0ACC2PGB5_9HYME</name>
<protein>
    <submittedName>
        <fullName evidence="1">Uncharacterized protein</fullName>
    </submittedName>
</protein>
<accession>A0ACC2PGB5</accession>
<evidence type="ECO:0000313" key="2">
    <source>
        <dbReference type="Proteomes" id="UP001239111"/>
    </source>
</evidence>
<evidence type="ECO:0000313" key="1">
    <source>
        <dbReference type="EMBL" id="KAJ8682615.1"/>
    </source>
</evidence>
<proteinExistence type="predicted"/>
<reference evidence="1" key="1">
    <citation type="submission" date="2023-04" db="EMBL/GenBank/DDBJ databases">
        <title>A chromosome-level genome assembly of the parasitoid wasp Eretmocerus hayati.</title>
        <authorList>
            <person name="Zhong Y."/>
            <person name="Liu S."/>
            <person name="Liu Y."/>
        </authorList>
    </citation>
    <scope>NUCLEOTIDE SEQUENCE</scope>
    <source>
        <strain evidence="1">ZJU_SS_LIU_2023</strain>
    </source>
</reference>
<sequence>MKLDITESFRSPEEAINAGNTGSENAEEASAGQEPEDAATVQIYKVLEVTEVQCIVITASLATTSPPAPSAPKAVEWPSPKRPRSPEYEKVHRAEAGERLVPADRQVHELTNEALCTYIEHVTPASEQCVIKLVPKGGPKTSQVFSRLIQATNTGQGAGYKDDCFR</sequence>
<gene>
    <name evidence="1" type="ORF">QAD02_018407</name>
</gene>